<evidence type="ECO:0000256" key="1">
    <source>
        <dbReference type="SAM" id="MobiDB-lite"/>
    </source>
</evidence>
<gene>
    <name evidence="3" type="ORF">QYE76_036625</name>
</gene>
<feature type="compositionally biased region" description="Acidic residues" evidence="1">
    <location>
        <begin position="269"/>
        <end position="278"/>
    </location>
</feature>
<dbReference type="Pfam" id="PF24758">
    <property type="entry name" value="LRR_At5g56370"/>
    <property type="match status" value="1"/>
</dbReference>
<protein>
    <recommendedName>
        <fullName evidence="2">F-box/LRR-repeat protein 15/At3g58940/PEG3-like LRR domain-containing protein</fullName>
    </recommendedName>
</protein>
<keyword evidence="4" id="KW-1185">Reference proteome</keyword>
<evidence type="ECO:0000259" key="2">
    <source>
        <dbReference type="Pfam" id="PF24758"/>
    </source>
</evidence>
<feature type="region of interest" description="Disordered" evidence="1">
    <location>
        <begin position="1"/>
        <end position="53"/>
    </location>
</feature>
<reference evidence="3" key="1">
    <citation type="submission" date="2023-07" db="EMBL/GenBank/DDBJ databases">
        <title>A chromosome-level genome assembly of Lolium multiflorum.</title>
        <authorList>
            <person name="Chen Y."/>
            <person name="Copetti D."/>
            <person name="Kolliker R."/>
            <person name="Studer B."/>
        </authorList>
    </citation>
    <scope>NUCLEOTIDE SEQUENCE</scope>
    <source>
        <strain evidence="3">02402/16</strain>
        <tissue evidence="3">Leaf</tissue>
    </source>
</reference>
<dbReference type="PANTHER" id="PTHR45749:SF35">
    <property type="entry name" value="AC-LIKE TRANSPOSASE-RELATED"/>
    <property type="match status" value="1"/>
</dbReference>
<accession>A0AAD8R2B4</accession>
<dbReference type="CDD" id="cd22160">
    <property type="entry name" value="F-box_AtFBL13-like"/>
    <property type="match status" value="1"/>
</dbReference>
<dbReference type="InterPro" id="IPR053781">
    <property type="entry name" value="F-box_AtFBL13-like"/>
</dbReference>
<dbReference type="InterPro" id="IPR055411">
    <property type="entry name" value="LRR_FXL15/At3g58940/PEG3-like"/>
</dbReference>
<dbReference type="EMBL" id="JAUUTY010000007">
    <property type="protein sequence ID" value="KAK1612952.1"/>
    <property type="molecule type" value="Genomic_DNA"/>
</dbReference>
<feature type="compositionally biased region" description="Basic and acidic residues" evidence="1">
    <location>
        <begin position="39"/>
        <end position="52"/>
    </location>
</feature>
<evidence type="ECO:0000313" key="3">
    <source>
        <dbReference type="EMBL" id="KAK1612952.1"/>
    </source>
</evidence>
<name>A0AAD8R2B4_LOLMU</name>
<dbReference type="PANTHER" id="PTHR45749">
    <property type="match status" value="1"/>
</dbReference>
<organism evidence="3 4">
    <name type="scientific">Lolium multiflorum</name>
    <name type="common">Italian ryegrass</name>
    <name type="synonym">Lolium perenne subsp. multiflorum</name>
    <dbReference type="NCBI Taxonomy" id="4521"/>
    <lineage>
        <taxon>Eukaryota</taxon>
        <taxon>Viridiplantae</taxon>
        <taxon>Streptophyta</taxon>
        <taxon>Embryophyta</taxon>
        <taxon>Tracheophyta</taxon>
        <taxon>Spermatophyta</taxon>
        <taxon>Magnoliopsida</taxon>
        <taxon>Liliopsida</taxon>
        <taxon>Poales</taxon>
        <taxon>Poaceae</taxon>
        <taxon>BOP clade</taxon>
        <taxon>Pooideae</taxon>
        <taxon>Poodae</taxon>
        <taxon>Poeae</taxon>
        <taxon>Poeae Chloroplast Group 2 (Poeae type)</taxon>
        <taxon>Loliodinae</taxon>
        <taxon>Loliinae</taxon>
        <taxon>Lolium</taxon>
    </lineage>
</organism>
<comment type="caution">
    <text evidence="3">The sequence shown here is derived from an EMBL/GenBank/DDBJ whole genome shotgun (WGS) entry which is preliminary data.</text>
</comment>
<feature type="domain" description="F-box/LRR-repeat protein 15/At3g58940/PEG3-like LRR" evidence="2">
    <location>
        <begin position="148"/>
        <end position="210"/>
    </location>
</feature>
<sequence>MSAPSNTGGQPAMETEAGGTVSGSKKRKRAPLEPAAAATEERAARDEERAGPDRISSVADAVLGEIVSLLPTKEGARTQVLATRWRHTWRSAPLNLDCGSLAASTLDRRGKATENSDLDHVVSRILAAHQAPVRRLCIPTGHGCTEARVEALFRSSTLDNLEDLEFSSSSECSIHRLIAGCPAVECLLIYNTSGFHCLRINALRLRSISVSVISAPKLETIGSINNGHPSFTRIMKRPISDPGQADEDNTDGDIKVNEQSSNNNHDDNVNEDNMEEENLQPSSNPNGDDQDDYLLCSVEMIAEFDHVMQEHIRRIQNNEIHQHYLGHRIQNELIRLLADAVKKVILKIIKDAKYFSVILDCTPDVSHEEQMTLIVRCVNLSSNIPRVEEFFLEFLKVDDTSSLGLFNVLLGTLDSLDLDVANVRRASYSERYT</sequence>
<dbReference type="Proteomes" id="UP001231189">
    <property type="component" value="Unassembled WGS sequence"/>
</dbReference>
<proteinExistence type="predicted"/>
<feature type="region of interest" description="Disordered" evidence="1">
    <location>
        <begin position="229"/>
        <end position="288"/>
    </location>
</feature>
<dbReference type="AlphaFoldDB" id="A0AAD8R2B4"/>
<evidence type="ECO:0000313" key="4">
    <source>
        <dbReference type="Proteomes" id="UP001231189"/>
    </source>
</evidence>